<gene>
    <name evidence="4" type="ORF">JYZ213_LOCUS41786</name>
</gene>
<accession>A0A815R149</accession>
<organism evidence="4 5">
    <name type="scientific">Adineta steineri</name>
    <dbReference type="NCBI Taxonomy" id="433720"/>
    <lineage>
        <taxon>Eukaryota</taxon>
        <taxon>Metazoa</taxon>
        <taxon>Spiralia</taxon>
        <taxon>Gnathifera</taxon>
        <taxon>Rotifera</taxon>
        <taxon>Eurotatoria</taxon>
        <taxon>Bdelloidea</taxon>
        <taxon>Adinetida</taxon>
        <taxon>Adinetidae</taxon>
        <taxon>Adineta</taxon>
    </lineage>
</organism>
<evidence type="ECO:0000256" key="1">
    <source>
        <dbReference type="SAM" id="MobiDB-lite"/>
    </source>
</evidence>
<sequence length="206" mass="21793">MFMSYIVILIHCFIIEVFTAPPSNPVLPISTLKPTDPPKPIQGSTPPGPVDGDDSHSSLNLIGPIIGAVAGILVAAPPSNPVLPISTLKPTDPPKPIQGSTPPGPVEGDDSHSSLNLIGPIIGAVAGILVSVLISVFVICLYLKRKARKTPVISKTPDVKFIEYPSLYTGAISTADSTARLYGMSPTRNNSITSHYYEKINYNEPS</sequence>
<evidence type="ECO:0000256" key="2">
    <source>
        <dbReference type="SAM" id="Phobius"/>
    </source>
</evidence>
<keyword evidence="3" id="KW-0732">Signal</keyword>
<feature type="region of interest" description="Disordered" evidence="1">
    <location>
        <begin position="29"/>
        <end position="54"/>
    </location>
</feature>
<feature type="transmembrane region" description="Helical" evidence="2">
    <location>
        <begin position="117"/>
        <end position="143"/>
    </location>
</feature>
<dbReference type="Proteomes" id="UP000663845">
    <property type="component" value="Unassembled WGS sequence"/>
</dbReference>
<reference evidence="4" key="1">
    <citation type="submission" date="2021-02" db="EMBL/GenBank/DDBJ databases">
        <authorList>
            <person name="Nowell W R."/>
        </authorList>
    </citation>
    <scope>NUCLEOTIDE SEQUENCE</scope>
</reference>
<proteinExistence type="predicted"/>
<keyword evidence="2" id="KW-0472">Membrane</keyword>
<evidence type="ECO:0000256" key="3">
    <source>
        <dbReference type="SAM" id="SignalP"/>
    </source>
</evidence>
<dbReference type="AlphaFoldDB" id="A0A815R149"/>
<evidence type="ECO:0000313" key="5">
    <source>
        <dbReference type="Proteomes" id="UP000663845"/>
    </source>
</evidence>
<protein>
    <submittedName>
        <fullName evidence="4">Uncharacterized protein</fullName>
    </submittedName>
</protein>
<comment type="caution">
    <text evidence="4">The sequence shown here is derived from an EMBL/GenBank/DDBJ whole genome shotgun (WGS) entry which is preliminary data.</text>
</comment>
<keyword evidence="2" id="KW-1133">Transmembrane helix</keyword>
<dbReference type="EMBL" id="CAJNOG010001782">
    <property type="protein sequence ID" value="CAF1470672.1"/>
    <property type="molecule type" value="Genomic_DNA"/>
</dbReference>
<name>A0A815R149_9BILA</name>
<feature type="signal peptide" evidence="3">
    <location>
        <begin position="1"/>
        <end position="19"/>
    </location>
</feature>
<feature type="region of interest" description="Disordered" evidence="1">
    <location>
        <begin position="84"/>
        <end position="111"/>
    </location>
</feature>
<feature type="chain" id="PRO_5032814932" evidence="3">
    <location>
        <begin position="20"/>
        <end position="206"/>
    </location>
</feature>
<evidence type="ECO:0000313" key="4">
    <source>
        <dbReference type="EMBL" id="CAF1470672.1"/>
    </source>
</evidence>
<keyword evidence="2" id="KW-0812">Transmembrane</keyword>